<evidence type="ECO:0000313" key="4">
    <source>
        <dbReference type="Proteomes" id="UP001164712"/>
    </source>
</evidence>
<sequence length="340" mass="36701">MTHQKTFRHLGLLALSLGALAGTQATAATLPGKGVVVKPLQSTLAEESFQTELVNRALQKLGYDVQQTSEVDYNVAYTTIASGDGTYLAVNWDPLQTDMFNAAGGNDKFYRQGTFISGAAQGYVIDKKTADKYHIHDLSQLKDPKLARLFDANGDGKADMVGCEPGWGCAQVIDAQISAYGLSNTVQQNSGNYAAIMADTLSRYQQGKPVLYYTWTPYWVSNVMKPGKDVVWLTVPFSANAGSQKGLDTTLKNGKNYGFPVNNEHIVANKQWAAANPAAARLFAIMKLPLADVNAQNLSMHNGKSSAEDIQAQVDGWIKAHQATFDGWIATATAAAKNNN</sequence>
<dbReference type="InterPro" id="IPR007210">
    <property type="entry name" value="ABC_Gly_betaine_transp_sub-bd"/>
</dbReference>
<proteinExistence type="predicted"/>
<reference evidence="3" key="1">
    <citation type="submission" date="2022-12" db="EMBL/GenBank/DDBJ databases">
        <title>Complete genome sequence of an Australian strain of Rouxiella badensis DAR84756 and resolution of the R. badensis DSM100043 and R. chamberiensis DSM28324 genomes.</title>
        <authorList>
            <person name="Paul S."/>
            <person name="Anderson P.J."/>
            <person name="Maynard G."/>
            <person name="Dyall-Smith M."/>
            <person name="Kudinha T."/>
        </authorList>
    </citation>
    <scope>NUCLEOTIDE SEQUENCE</scope>
    <source>
        <strain evidence="3">DSM 28324</strain>
    </source>
</reference>
<accession>A0ABY7HL19</accession>
<gene>
    <name evidence="3" type="primary">proX</name>
    <name evidence="3" type="ORF">O1V66_13635</name>
</gene>
<keyword evidence="4" id="KW-1185">Reference proteome</keyword>
<feature type="domain" description="ABC-type glycine betaine transport system substrate-binding" evidence="2">
    <location>
        <begin position="43"/>
        <end position="310"/>
    </location>
</feature>
<feature type="signal peptide" evidence="1">
    <location>
        <begin position="1"/>
        <end position="27"/>
    </location>
</feature>
<protein>
    <submittedName>
        <fullName evidence="3">Glycine betaine/L-proline ABC transporter substrate-binding protein ProX</fullName>
    </submittedName>
</protein>
<feature type="chain" id="PRO_5046251073" evidence="1">
    <location>
        <begin position="28"/>
        <end position="340"/>
    </location>
</feature>
<dbReference type="Pfam" id="PF04069">
    <property type="entry name" value="OpuAC"/>
    <property type="match status" value="1"/>
</dbReference>
<dbReference type="RefSeq" id="WP_045045934.1">
    <property type="nucleotide sequence ID" value="NZ_CP114058.1"/>
</dbReference>
<organism evidence="3 4">
    <name type="scientific">Rouxiella chamberiensis</name>
    <dbReference type="NCBI Taxonomy" id="1513468"/>
    <lineage>
        <taxon>Bacteria</taxon>
        <taxon>Pseudomonadati</taxon>
        <taxon>Pseudomonadota</taxon>
        <taxon>Gammaproteobacteria</taxon>
        <taxon>Enterobacterales</taxon>
        <taxon>Yersiniaceae</taxon>
        <taxon>Rouxiella</taxon>
    </lineage>
</organism>
<keyword evidence="1" id="KW-0732">Signal</keyword>
<dbReference type="CDD" id="cd13638">
    <property type="entry name" value="PBP2_EcProx_like"/>
    <property type="match status" value="1"/>
</dbReference>
<dbReference type="Proteomes" id="UP001164712">
    <property type="component" value="Chromosome"/>
</dbReference>
<dbReference type="Gene3D" id="3.40.190.10">
    <property type="entry name" value="Periplasmic binding protein-like II"/>
    <property type="match status" value="1"/>
</dbReference>
<dbReference type="Gene3D" id="3.40.190.100">
    <property type="entry name" value="Glycine betaine-binding periplasmic protein, domain 2"/>
    <property type="match status" value="1"/>
</dbReference>
<name>A0ABY7HL19_9GAMM</name>
<dbReference type="SUPFAM" id="SSF53850">
    <property type="entry name" value="Periplasmic binding protein-like II"/>
    <property type="match status" value="1"/>
</dbReference>
<evidence type="ECO:0000259" key="2">
    <source>
        <dbReference type="Pfam" id="PF04069"/>
    </source>
</evidence>
<evidence type="ECO:0000256" key="1">
    <source>
        <dbReference type="SAM" id="SignalP"/>
    </source>
</evidence>
<dbReference type="EMBL" id="CP114058">
    <property type="protein sequence ID" value="WAT00058.1"/>
    <property type="molecule type" value="Genomic_DNA"/>
</dbReference>
<dbReference type="NCBIfam" id="NF008334">
    <property type="entry name" value="PRK11119.1"/>
    <property type="match status" value="1"/>
</dbReference>
<evidence type="ECO:0000313" key="3">
    <source>
        <dbReference type="EMBL" id="WAT00058.1"/>
    </source>
</evidence>